<evidence type="ECO:0000313" key="5">
    <source>
        <dbReference type="Proteomes" id="UP000000852"/>
    </source>
</evidence>
<evidence type="ECO:0000313" key="4">
    <source>
        <dbReference type="EMBL" id="ACU05368.1"/>
    </source>
</evidence>
<dbReference type="AlphaFoldDB" id="C6Y3E3"/>
<dbReference type="Gene3D" id="3.55.50.30">
    <property type="match status" value="1"/>
</dbReference>
<keyword evidence="1" id="KW-1133">Transmembrane helix</keyword>
<keyword evidence="1" id="KW-0812">Transmembrane</keyword>
<dbReference type="Pfam" id="PF16344">
    <property type="entry name" value="FecR_C"/>
    <property type="match status" value="1"/>
</dbReference>
<keyword evidence="5" id="KW-1185">Reference proteome</keyword>
<dbReference type="Proteomes" id="UP000000852">
    <property type="component" value="Chromosome"/>
</dbReference>
<reference evidence="4 5" key="1">
    <citation type="journal article" date="2009" name="Stand. Genomic Sci.">
        <title>Complete genome sequence of Pedobacter heparinus type strain (HIM 762-3).</title>
        <authorList>
            <person name="Han C."/>
            <person name="Spring S."/>
            <person name="Lapidus A."/>
            <person name="Del Rio T.G."/>
            <person name="Tice H."/>
            <person name="Copeland A."/>
            <person name="Cheng J.F."/>
            <person name="Lucas S."/>
            <person name="Chen F."/>
            <person name="Nolan M."/>
            <person name="Bruce D."/>
            <person name="Goodwin L."/>
            <person name="Pitluck S."/>
            <person name="Ivanova N."/>
            <person name="Mavromatis K."/>
            <person name="Mikhailova N."/>
            <person name="Pati A."/>
            <person name="Chen A."/>
            <person name="Palaniappan K."/>
            <person name="Land M."/>
            <person name="Hauser L."/>
            <person name="Chang Y.J."/>
            <person name="Jeffries C.C."/>
            <person name="Saunders E."/>
            <person name="Chertkov O."/>
            <person name="Brettin T."/>
            <person name="Goker M."/>
            <person name="Rohde M."/>
            <person name="Bristow J."/>
            <person name="Eisen J.A."/>
            <person name="Markowitz V."/>
            <person name="Hugenholtz P."/>
            <person name="Kyrpides N.C."/>
            <person name="Klenk H.P."/>
            <person name="Detter J.C."/>
        </authorList>
    </citation>
    <scope>NUCLEOTIDE SEQUENCE [LARGE SCALE GENOMIC DNA]</scope>
    <source>
        <strain evidence="5">ATCC 13125 / DSM 2366 / CIP 104194 / JCM 7457 / NBRC 12017 / NCIMB 9290 / NRRL B-14731 / HIM 762-3</strain>
    </source>
</reference>
<evidence type="ECO:0000256" key="1">
    <source>
        <dbReference type="SAM" id="Phobius"/>
    </source>
</evidence>
<sequence length="379" mass="42816">MNKESINALIEKYLNGTSSREETAWVEQWLDERSRQSGWNWKDEVHKKEVRKEIFDKIEDKIGAAKPLKQKWLMPVYQLTAAAALLLTLAIGWWFLPGHKENKVLQTSVKAVKPGTKAATLQLGSGEVIDLDDQAAGILGHSGDVKISKIAGGLIQYNAGNNLSSAKIVENTLSIPRGGQYQITLSDGTNVWLNSETKLFYPNRFTGKERRVRIVGEAYFDVAKNVNLPFVVESEGMDIRVTGTEFNISAYKGAETATTLIEGSVEVSHQGNRYMNLVPGEQAYRKSETEMKKLKVDVNNAISWKKGYFSFDYLSLEEVMNEISRWYDIDYKIIGKPKNQDKLGGTFSREKSIDELLAYIEQLVNVKIVRKERSVTIMY</sequence>
<dbReference type="HOGENOM" id="CLU_050192_1_0_10"/>
<dbReference type="GO" id="GO:0016989">
    <property type="term" value="F:sigma factor antagonist activity"/>
    <property type="evidence" value="ECO:0007669"/>
    <property type="project" value="TreeGrafter"/>
</dbReference>
<keyword evidence="1" id="KW-0472">Membrane</keyword>
<dbReference type="OrthoDB" id="1099963at2"/>
<name>C6Y3E3_PEDHD</name>
<dbReference type="RefSeq" id="WP_015808977.1">
    <property type="nucleotide sequence ID" value="NC_013061.1"/>
</dbReference>
<evidence type="ECO:0000259" key="3">
    <source>
        <dbReference type="Pfam" id="PF16344"/>
    </source>
</evidence>
<dbReference type="Gene3D" id="2.60.120.1440">
    <property type="match status" value="1"/>
</dbReference>
<organism evidence="4 5">
    <name type="scientific">Pedobacter heparinus (strain ATCC 13125 / DSM 2366 / CIP 104194 / JCM 7457 / NBRC 12017 / NCIMB 9290 / NRRL B-14731 / HIM 762-3)</name>
    <dbReference type="NCBI Taxonomy" id="485917"/>
    <lineage>
        <taxon>Bacteria</taxon>
        <taxon>Pseudomonadati</taxon>
        <taxon>Bacteroidota</taxon>
        <taxon>Sphingobacteriia</taxon>
        <taxon>Sphingobacteriales</taxon>
        <taxon>Sphingobacteriaceae</taxon>
        <taxon>Pedobacter</taxon>
    </lineage>
</organism>
<accession>C6Y3E3</accession>
<dbReference type="PANTHER" id="PTHR30273:SF2">
    <property type="entry name" value="PROTEIN FECR"/>
    <property type="match status" value="1"/>
</dbReference>
<evidence type="ECO:0000259" key="2">
    <source>
        <dbReference type="Pfam" id="PF04773"/>
    </source>
</evidence>
<dbReference type="PIRSF" id="PIRSF018266">
    <property type="entry name" value="FecR"/>
    <property type="match status" value="1"/>
</dbReference>
<dbReference type="InterPro" id="IPR006860">
    <property type="entry name" value="FecR"/>
</dbReference>
<dbReference type="STRING" id="485917.Phep_3173"/>
<feature type="domain" description="Protein FecR C-terminal" evidence="3">
    <location>
        <begin position="308"/>
        <end position="377"/>
    </location>
</feature>
<dbReference type="InterPro" id="IPR012373">
    <property type="entry name" value="Ferrdict_sens_TM"/>
</dbReference>
<dbReference type="Pfam" id="PF04773">
    <property type="entry name" value="FecR"/>
    <property type="match status" value="1"/>
</dbReference>
<dbReference type="KEGG" id="phe:Phep_3173"/>
<dbReference type="InterPro" id="IPR032508">
    <property type="entry name" value="FecR_C"/>
</dbReference>
<dbReference type="PANTHER" id="PTHR30273">
    <property type="entry name" value="PERIPLASMIC SIGNAL SENSOR AND SIGMA FACTOR ACTIVATOR FECR-RELATED"/>
    <property type="match status" value="1"/>
</dbReference>
<dbReference type="eggNOG" id="COG3712">
    <property type="taxonomic scope" value="Bacteria"/>
</dbReference>
<dbReference type="EMBL" id="CP001681">
    <property type="protein sequence ID" value="ACU05368.1"/>
    <property type="molecule type" value="Genomic_DNA"/>
</dbReference>
<gene>
    <name evidence="4" type="ordered locus">Phep_3173</name>
</gene>
<proteinExistence type="predicted"/>
<protein>
    <submittedName>
        <fullName evidence="4">FecR protein</fullName>
    </submittedName>
</protein>
<feature type="domain" description="FecR protein" evidence="2">
    <location>
        <begin position="172"/>
        <end position="266"/>
    </location>
</feature>
<dbReference type="FunFam" id="2.60.120.1440:FF:000001">
    <property type="entry name" value="Putative anti-sigma factor"/>
    <property type="match status" value="1"/>
</dbReference>
<feature type="transmembrane region" description="Helical" evidence="1">
    <location>
        <begin position="76"/>
        <end position="96"/>
    </location>
</feature>